<dbReference type="InterPro" id="IPR052020">
    <property type="entry name" value="Cyclic_di-GMP/3'3'-cGAMP_PDE"/>
</dbReference>
<dbReference type="AlphaFoldDB" id="B9M663"/>
<keyword evidence="1" id="KW-0597">Phosphoprotein</keyword>
<evidence type="ECO:0000256" key="1">
    <source>
        <dbReference type="PROSITE-ProRule" id="PRU00169"/>
    </source>
</evidence>
<dbReference type="PROSITE" id="PS50110">
    <property type="entry name" value="RESPONSE_REGULATORY"/>
    <property type="match status" value="1"/>
</dbReference>
<dbReference type="CDD" id="cd00077">
    <property type="entry name" value="HDc"/>
    <property type="match status" value="1"/>
</dbReference>
<dbReference type="EMBL" id="CP001390">
    <property type="protein sequence ID" value="ACM21851.1"/>
    <property type="molecule type" value="Genomic_DNA"/>
</dbReference>
<feature type="modified residue" description="4-aspartylphosphate" evidence="1">
    <location>
        <position position="53"/>
    </location>
</feature>
<protein>
    <submittedName>
        <fullName evidence="4">Response receiver-modulated cyclic diguanylate phosphodiesterase</fullName>
    </submittedName>
</protein>
<evidence type="ECO:0000259" key="3">
    <source>
        <dbReference type="PROSITE" id="PS51832"/>
    </source>
</evidence>
<feature type="domain" description="HD-GYP" evidence="3">
    <location>
        <begin position="128"/>
        <end position="320"/>
    </location>
</feature>
<reference evidence="4 5" key="1">
    <citation type="submission" date="2009-01" db="EMBL/GenBank/DDBJ databases">
        <title>Complete sequence of Geobacter sp. FRC-32.</title>
        <authorList>
            <consortium name="US DOE Joint Genome Institute"/>
            <person name="Lucas S."/>
            <person name="Copeland A."/>
            <person name="Lapidus A."/>
            <person name="Glavina del Rio T."/>
            <person name="Dalin E."/>
            <person name="Tice H."/>
            <person name="Bruce D."/>
            <person name="Goodwin L."/>
            <person name="Pitluck S."/>
            <person name="Saunders E."/>
            <person name="Brettin T."/>
            <person name="Detter J.C."/>
            <person name="Han C."/>
            <person name="Larimer F."/>
            <person name="Land M."/>
            <person name="Hauser L."/>
            <person name="Kyrpides N."/>
            <person name="Ovchinnikova G."/>
            <person name="Kostka J."/>
            <person name="Richardson P."/>
        </authorList>
    </citation>
    <scope>NUCLEOTIDE SEQUENCE [LARGE SCALE GENOMIC DNA]</scope>
    <source>
        <strain evidence="5">DSM 22248 / JCM 15807 / FRC-32</strain>
    </source>
</reference>
<dbReference type="Gene3D" id="3.40.50.2300">
    <property type="match status" value="1"/>
</dbReference>
<dbReference type="OrthoDB" id="5392850at2"/>
<dbReference type="PANTHER" id="PTHR45228:SF8">
    <property type="entry name" value="TWO-COMPONENT RESPONSE REGULATOR-RELATED"/>
    <property type="match status" value="1"/>
</dbReference>
<proteinExistence type="predicted"/>
<dbReference type="STRING" id="316067.Geob_3510"/>
<dbReference type="HOGENOM" id="CLU_000445_92_10_7"/>
<dbReference type="Pfam" id="PF13487">
    <property type="entry name" value="HD_5"/>
    <property type="match status" value="1"/>
</dbReference>
<dbReference type="CDD" id="cd17569">
    <property type="entry name" value="REC_HupR-like"/>
    <property type="match status" value="1"/>
</dbReference>
<evidence type="ECO:0000259" key="2">
    <source>
        <dbReference type="PROSITE" id="PS50110"/>
    </source>
</evidence>
<dbReference type="PANTHER" id="PTHR45228">
    <property type="entry name" value="CYCLIC DI-GMP PHOSPHODIESTERASE TM_0186-RELATED"/>
    <property type="match status" value="1"/>
</dbReference>
<name>B9M663_GEODF</name>
<dbReference type="RefSeq" id="WP_012648579.1">
    <property type="nucleotide sequence ID" value="NC_011979.1"/>
</dbReference>
<dbReference type="InterPro" id="IPR001789">
    <property type="entry name" value="Sig_transdc_resp-reg_receiver"/>
</dbReference>
<dbReference type="SUPFAM" id="SSF52172">
    <property type="entry name" value="CheY-like"/>
    <property type="match status" value="1"/>
</dbReference>
<dbReference type="SMART" id="SM00471">
    <property type="entry name" value="HDc"/>
    <property type="match status" value="1"/>
</dbReference>
<dbReference type="eggNOG" id="COG3437">
    <property type="taxonomic scope" value="Bacteria"/>
</dbReference>
<dbReference type="InterPro" id="IPR003607">
    <property type="entry name" value="HD/PDEase_dom"/>
</dbReference>
<dbReference type="GO" id="GO:0000160">
    <property type="term" value="P:phosphorelay signal transduction system"/>
    <property type="evidence" value="ECO:0007669"/>
    <property type="project" value="InterPro"/>
</dbReference>
<dbReference type="PROSITE" id="PS51832">
    <property type="entry name" value="HD_GYP"/>
    <property type="match status" value="1"/>
</dbReference>
<sequence length="320" mass="36162">MSEPILFVDDEQHVLNALQRVFSESGLETVFTRSPIEALELCRSKKFAVIVSDNMMPEMKGIELLTRIKEESPETVKCLLTAHADLDTALQAINSGEVFRFIVKPWRNEELYQAVSEGVARFRIWDALRQHDEGVLHSLAETIELKDHYTRGHCNRVADHALRICELLKLPSTTSREIRYGSWLHDCGKIGVPETILNSTCMLSEQEMIVVRKHPEWGANVAQQANLSPTLINIIRHHHERFDGTGYPFGLKGVSIPLEARIVAVADVFDALTTDRPYKPAMSFAKAHKLMGDMRGNHLEGRLVDMFFQTLDTEKTGSEG</sequence>
<feature type="domain" description="Response regulatory" evidence="2">
    <location>
        <begin position="4"/>
        <end position="119"/>
    </location>
</feature>
<dbReference type="Proteomes" id="UP000007721">
    <property type="component" value="Chromosome"/>
</dbReference>
<organism evidence="4 5">
    <name type="scientific">Geotalea daltonii (strain DSM 22248 / JCM 15807 / FRC-32)</name>
    <name type="common">Geobacter daltonii</name>
    <dbReference type="NCBI Taxonomy" id="316067"/>
    <lineage>
        <taxon>Bacteria</taxon>
        <taxon>Pseudomonadati</taxon>
        <taxon>Thermodesulfobacteriota</taxon>
        <taxon>Desulfuromonadia</taxon>
        <taxon>Geobacterales</taxon>
        <taxon>Geobacteraceae</taxon>
        <taxon>Geotalea</taxon>
    </lineage>
</organism>
<dbReference type="InterPro" id="IPR037522">
    <property type="entry name" value="HD_GYP_dom"/>
</dbReference>
<keyword evidence="5" id="KW-1185">Reference proteome</keyword>
<dbReference type="Gene3D" id="1.10.3210.10">
    <property type="entry name" value="Hypothetical protein af1432"/>
    <property type="match status" value="1"/>
</dbReference>
<dbReference type="Pfam" id="PF00072">
    <property type="entry name" value="Response_reg"/>
    <property type="match status" value="1"/>
</dbReference>
<dbReference type="SUPFAM" id="SSF109604">
    <property type="entry name" value="HD-domain/PDEase-like"/>
    <property type="match status" value="1"/>
</dbReference>
<gene>
    <name evidence="4" type="ordered locus">Geob_3510</name>
</gene>
<dbReference type="InterPro" id="IPR006675">
    <property type="entry name" value="HDIG_dom"/>
</dbReference>
<dbReference type="SMART" id="SM00448">
    <property type="entry name" value="REC"/>
    <property type="match status" value="1"/>
</dbReference>
<dbReference type="InterPro" id="IPR011006">
    <property type="entry name" value="CheY-like_superfamily"/>
</dbReference>
<accession>B9M663</accession>
<evidence type="ECO:0000313" key="4">
    <source>
        <dbReference type="EMBL" id="ACM21851.1"/>
    </source>
</evidence>
<dbReference type="NCBIfam" id="TIGR00277">
    <property type="entry name" value="HDIG"/>
    <property type="match status" value="1"/>
</dbReference>
<dbReference type="KEGG" id="geo:Geob_3510"/>
<evidence type="ECO:0000313" key="5">
    <source>
        <dbReference type="Proteomes" id="UP000007721"/>
    </source>
</evidence>